<dbReference type="Pfam" id="PF00400">
    <property type="entry name" value="WD40"/>
    <property type="match status" value="2"/>
</dbReference>
<dbReference type="FunCoup" id="S8G707">
    <property type="interactions" value="184"/>
</dbReference>
<evidence type="ECO:0000256" key="1">
    <source>
        <dbReference type="ARBA" id="ARBA00022574"/>
    </source>
</evidence>
<evidence type="ECO:0000313" key="6">
    <source>
        <dbReference type="Proteomes" id="UP000015241"/>
    </source>
</evidence>
<dbReference type="PROSITE" id="PS50082">
    <property type="entry name" value="WD_REPEATS_2"/>
    <property type="match status" value="2"/>
</dbReference>
<dbReference type="InParanoid" id="S8G707"/>
<evidence type="ECO:0000256" key="2">
    <source>
        <dbReference type="ARBA" id="ARBA00022737"/>
    </source>
</evidence>
<dbReference type="SMART" id="SM00320">
    <property type="entry name" value="WD40"/>
    <property type="match status" value="6"/>
</dbReference>
<dbReference type="OrthoDB" id="6262491at2759"/>
<dbReference type="InterPro" id="IPR036322">
    <property type="entry name" value="WD40_repeat_dom_sf"/>
</dbReference>
<dbReference type="PROSITE" id="PS00678">
    <property type="entry name" value="WD_REPEATS_1"/>
    <property type="match status" value="2"/>
</dbReference>
<protein>
    <submittedName>
        <fullName evidence="5">Uncharacterized protein</fullName>
    </submittedName>
</protein>
<dbReference type="HOGENOM" id="CLU_000288_57_4_1"/>
<dbReference type="SUPFAM" id="SSF50978">
    <property type="entry name" value="WD40 repeat-like"/>
    <property type="match status" value="1"/>
</dbReference>
<gene>
    <name evidence="5" type="ORF">FOMPIDRAFT_1044419</name>
</gene>
<feature type="repeat" description="WD" evidence="3">
    <location>
        <begin position="76"/>
        <end position="123"/>
    </location>
</feature>
<dbReference type="PRINTS" id="PR00320">
    <property type="entry name" value="GPROTEINBRPT"/>
</dbReference>
<dbReference type="InterPro" id="IPR020472">
    <property type="entry name" value="WD40_PAC1"/>
</dbReference>
<dbReference type="STRING" id="743788.S8G707"/>
<dbReference type="Gene3D" id="2.130.10.10">
    <property type="entry name" value="YVTN repeat-like/Quinoprotein amine dehydrogenase"/>
    <property type="match status" value="2"/>
</dbReference>
<dbReference type="PROSITE" id="PS50294">
    <property type="entry name" value="WD_REPEATS_REGION"/>
    <property type="match status" value="2"/>
</dbReference>
<dbReference type="EMBL" id="KE504122">
    <property type="protein sequence ID" value="EPT05940.1"/>
    <property type="molecule type" value="Genomic_DNA"/>
</dbReference>
<evidence type="ECO:0000313" key="5">
    <source>
        <dbReference type="EMBL" id="EPT05940.1"/>
    </source>
</evidence>
<evidence type="ECO:0000256" key="3">
    <source>
        <dbReference type="PROSITE-ProRule" id="PRU00221"/>
    </source>
</evidence>
<dbReference type="InterPro" id="IPR001680">
    <property type="entry name" value="WD40_rpt"/>
</dbReference>
<dbReference type="InterPro" id="IPR015943">
    <property type="entry name" value="WD40/YVTN_repeat-like_dom_sf"/>
</dbReference>
<dbReference type="Proteomes" id="UP000015241">
    <property type="component" value="Unassembled WGS sequence"/>
</dbReference>
<dbReference type="eggNOG" id="KOG0274">
    <property type="taxonomic scope" value="Eukaryota"/>
</dbReference>
<keyword evidence="1 3" id="KW-0853">WD repeat</keyword>
<feature type="compositionally biased region" description="Acidic residues" evidence="4">
    <location>
        <begin position="396"/>
        <end position="409"/>
    </location>
</feature>
<sequence length="409" mass="45255">MQNAADSATLFRSEAELILQESRKQKSKRTKNLGSPIETAGKALGIEIRGNNAWIAENTAVARVVNLETGKTVHLFRGHSAPLTCIAFFTGTFTPGSGDIMITGSWDKTIKLWNTDTRQLISSTDGHSDFVKSLLVIPSLRLLASSSSDKIIRLWDLSTYQEGKPLRSVGSISAHSRPVEAMAFRTVSDRSVVLYTGDTMGFVRVWDVSRDPQEDRWKITLLEELSHHRTGINEMLYGQGQLWTASTDESIKVYPHPAPATPAKPIPPITHPASVKAILPLALTFLQEPYLLTGAGDVIRVYDIATPEEPELIREVDAHWHDVTALRLWMRTTPVKGGQGKLQVEPWIVSASLDGTLRKWRLSELLTPPAPAPTKPLEPEPKKVPETPAAAYKMSEDEERELAELMGED</sequence>
<dbReference type="AlphaFoldDB" id="S8G707"/>
<dbReference type="InterPro" id="IPR019775">
    <property type="entry name" value="WD40_repeat_CS"/>
</dbReference>
<name>S8G707_FOMSC</name>
<evidence type="ECO:0000256" key="4">
    <source>
        <dbReference type="SAM" id="MobiDB-lite"/>
    </source>
</evidence>
<proteinExistence type="predicted"/>
<organism evidence="5 6">
    <name type="scientific">Fomitopsis schrenkii</name>
    <name type="common">Brown rot fungus</name>
    <dbReference type="NCBI Taxonomy" id="2126942"/>
    <lineage>
        <taxon>Eukaryota</taxon>
        <taxon>Fungi</taxon>
        <taxon>Dikarya</taxon>
        <taxon>Basidiomycota</taxon>
        <taxon>Agaricomycotina</taxon>
        <taxon>Agaricomycetes</taxon>
        <taxon>Polyporales</taxon>
        <taxon>Fomitopsis</taxon>
    </lineage>
</organism>
<dbReference type="InterPro" id="IPR053299">
    <property type="entry name" value="ASTRA_WD_repeat"/>
</dbReference>
<keyword evidence="6" id="KW-1185">Reference proteome</keyword>
<feature type="region of interest" description="Disordered" evidence="4">
    <location>
        <begin position="368"/>
        <end position="409"/>
    </location>
</feature>
<dbReference type="PANTHER" id="PTHR44156">
    <property type="entry name" value="SUPERNUMERARY LIMBS, ISOFORM B-RELATED"/>
    <property type="match status" value="1"/>
</dbReference>
<feature type="repeat" description="WD" evidence="3">
    <location>
        <begin position="124"/>
        <end position="159"/>
    </location>
</feature>
<accession>S8G707</accession>
<reference evidence="5 6" key="1">
    <citation type="journal article" date="2012" name="Science">
        <title>The Paleozoic origin of enzymatic lignin decomposition reconstructed from 31 fungal genomes.</title>
        <authorList>
            <person name="Floudas D."/>
            <person name="Binder M."/>
            <person name="Riley R."/>
            <person name="Barry K."/>
            <person name="Blanchette R.A."/>
            <person name="Henrissat B."/>
            <person name="Martinez A.T."/>
            <person name="Otillar R."/>
            <person name="Spatafora J.W."/>
            <person name="Yadav J.S."/>
            <person name="Aerts A."/>
            <person name="Benoit I."/>
            <person name="Boyd A."/>
            <person name="Carlson A."/>
            <person name="Copeland A."/>
            <person name="Coutinho P.M."/>
            <person name="de Vries R.P."/>
            <person name="Ferreira P."/>
            <person name="Findley K."/>
            <person name="Foster B."/>
            <person name="Gaskell J."/>
            <person name="Glotzer D."/>
            <person name="Gorecki P."/>
            <person name="Heitman J."/>
            <person name="Hesse C."/>
            <person name="Hori C."/>
            <person name="Igarashi K."/>
            <person name="Jurgens J.A."/>
            <person name="Kallen N."/>
            <person name="Kersten P."/>
            <person name="Kohler A."/>
            <person name="Kuees U."/>
            <person name="Kumar T.K.A."/>
            <person name="Kuo A."/>
            <person name="LaButti K."/>
            <person name="Larrondo L.F."/>
            <person name="Lindquist E."/>
            <person name="Ling A."/>
            <person name="Lombard V."/>
            <person name="Lucas S."/>
            <person name="Lundell T."/>
            <person name="Martin R."/>
            <person name="McLaughlin D.J."/>
            <person name="Morgenstern I."/>
            <person name="Morin E."/>
            <person name="Murat C."/>
            <person name="Nagy L.G."/>
            <person name="Nolan M."/>
            <person name="Ohm R.A."/>
            <person name="Patyshakuliyeva A."/>
            <person name="Rokas A."/>
            <person name="Ruiz-Duenas F.J."/>
            <person name="Sabat G."/>
            <person name="Salamov A."/>
            <person name="Samejima M."/>
            <person name="Schmutz J."/>
            <person name="Slot J.C."/>
            <person name="St John F."/>
            <person name="Stenlid J."/>
            <person name="Sun H."/>
            <person name="Sun S."/>
            <person name="Syed K."/>
            <person name="Tsang A."/>
            <person name="Wiebenga A."/>
            <person name="Young D."/>
            <person name="Pisabarro A."/>
            <person name="Eastwood D.C."/>
            <person name="Martin F."/>
            <person name="Cullen D."/>
            <person name="Grigoriev I.V."/>
            <person name="Hibbett D.S."/>
        </authorList>
    </citation>
    <scope>NUCLEOTIDE SEQUENCE</scope>
    <source>
        <strain evidence="6">FP-58527</strain>
    </source>
</reference>
<keyword evidence="2" id="KW-0677">Repeat</keyword>